<keyword evidence="2" id="KW-0694">RNA-binding</keyword>
<dbReference type="InterPro" id="IPR004087">
    <property type="entry name" value="KH_dom"/>
</dbReference>
<dbReference type="Gene3D" id="3.30.1370.10">
    <property type="entry name" value="K Homology domain, type 1"/>
    <property type="match status" value="1"/>
</dbReference>
<protein>
    <recommendedName>
        <fullName evidence="4">K Homology domain-containing protein</fullName>
    </recommendedName>
</protein>
<dbReference type="SUPFAM" id="SSF54791">
    <property type="entry name" value="Eukaryotic type KH-domain (KH-domain type I)"/>
    <property type="match status" value="1"/>
</dbReference>
<feature type="domain" description="K Homology" evidence="4">
    <location>
        <begin position="288"/>
        <end position="357"/>
    </location>
</feature>
<proteinExistence type="predicted"/>
<evidence type="ECO:0000313" key="5">
    <source>
        <dbReference type="EMBL" id="AOW02218.1"/>
    </source>
</evidence>
<accession>A0A1D8N9B7</accession>
<evidence type="ECO:0000259" key="4">
    <source>
        <dbReference type="SMART" id="SM00322"/>
    </source>
</evidence>
<dbReference type="VEuPathDB" id="FungiDB:YALI0_C01969g"/>
<dbReference type="PROSITE" id="PS50084">
    <property type="entry name" value="KH_TYPE_1"/>
    <property type="match status" value="1"/>
</dbReference>
<dbReference type="InterPro" id="IPR004088">
    <property type="entry name" value="KH_dom_type_1"/>
</dbReference>
<sequence>MIRRINTLASSAKTPDPAVILKSIDRVQNGANNGERMDHNQQQKTLNRTHKGQQRQTTGGQKLKGAPKSKTPYKRSSNNRFRLFLQPFEVSALLRNRGEVIQQLRSQHNLYALNLSPFVNASSSRSVRIKCDSEENLDKTTNEQVARDAEKLSQAITDMYREIITRRPQRDADGLSLKPGSGQLRFSVTNSVAAKFDHLCNAMYGGRPSTSNSISVNKQLIPDSRDQLLIVNVKKIADLDEVARFVHELVMQEHQTPFKKSSDLPRAHILPRTDINYHSHTKLAQRGQFAKIRLIIPDHMVGTVIGRGGANIKQLRENSGAFISLKSDHDKKSVVQIVAQDQANVTQAIVELKQLLEQEWYSDKSLEEIEKIFLRAGYNV</sequence>
<dbReference type="InterPro" id="IPR036612">
    <property type="entry name" value="KH_dom_type_1_sf"/>
</dbReference>
<dbReference type="PANTHER" id="PTHR10288">
    <property type="entry name" value="KH DOMAIN CONTAINING RNA BINDING PROTEIN"/>
    <property type="match status" value="1"/>
</dbReference>
<dbReference type="GO" id="GO:0003723">
    <property type="term" value="F:RNA binding"/>
    <property type="evidence" value="ECO:0007669"/>
    <property type="project" value="UniProtKB-UniRule"/>
</dbReference>
<dbReference type="Proteomes" id="UP000182444">
    <property type="component" value="Chromosome 1C"/>
</dbReference>
<dbReference type="VEuPathDB" id="FungiDB:YALI1_C02639g"/>
<evidence type="ECO:0000313" key="6">
    <source>
        <dbReference type="Proteomes" id="UP000182444"/>
    </source>
</evidence>
<feature type="compositionally biased region" description="Low complexity" evidence="3">
    <location>
        <begin position="54"/>
        <end position="64"/>
    </location>
</feature>
<reference evidence="5 6" key="1">
    <citation type="journal article" date="2016" name="PLoS ONE">
        <title>Sequence Assembly of Yarrowia lipolytica Strain W29/CLIB89 Shows Transposable Element Diversity.</title>
        <authorList>
            <person name="Magnan C."/>
            <person name="Yu J."/>
            <person name="Chang I."/>
            <person name="Jahn E."/>
            <person name="Kanomata Y."/>
            <person name="Wu J."/>
            <person name="Zeller M."/>
            <person name="Oakes M."/>
            <person name="Baldi P."/>
            <person name="Sandmeyer S."/>
        </authorList>
    </citation>
    <scope>NUCLEOTIDE SEQUENCE [LARGE SCALE GENOMIC DNA]</scope>
    <source>
        <strain evidence="6">CLIB89(W29)</strain>
    </source>
</reference>
<dbReference type="Pfam" id="PF00013">
    <property type="entry name" value="KH_1"/>
    <property type="match status" value="1"/>
</dbReference>
<dbReference type="EMBL" id="CP017555">
    <property type="protein sequence ID" value="AOW02218.1"/>
    <property type="molecule type" value="Genomic_DNA"/>
</dbReference>
<name>A0A1D8N9B7_YARLL</name>
<keyword evidence="1" id="KW-0677">Repeat</keyword>
<evidence type="ECO:0000256" key="2">
    <source>
        <dbReference type="PROSITE-ProRule" id="PRU00117"/>
    </source>
</evidence>
<gene>
    <name evidence="5" type="ORF">YALI1_C02639g</name>
</gene>
<dbReference type="KEGG" id="yli:2909097"/>
<dbReference type="AlphaFoldDB" id="A0A1D8N9B7"/>
<dbReference type="RefSeq" id="XP_501347.3">
    <property type="nucleotide sequence ID" value="XM_501347.3"/>
</dbReference>
<feature type="region of interest" description="Disordered" evidence="3">
    <location>
        <begin position="30"/>
        <end position="77"/>
    </location>
</feature>
<evidence type="ECO:0000256" key="3">
    <source>
        <dbReference type="SAM" id="MobiDB-lite"/>
    </source>
</evidence>
<evidence type="ECO:0000256" key="1">
    <source>
        <dbReference type="ARBA" id="ARBA00022737"/>
    </source>
</evidence>
<dbReference type="GeneID" id="2909097"/>
<organism evidence="5 6">
    <name type="scientific">Yarrowia lipolytica</name>
    <name type="common">Candida lipolytica</name>
    <dbReference type="NCBI Taxonomy" id="4952"/>
    <lineage>
        <taxon>Eukaryota</taxon>
        <taxon>Fungi</taxon>
        <taxon>Dikarya</taxon>
        <taxon>Ascomycota</taxon>
        <taxon>Saccharomycotina</taxon>
        <taxon>Dipodascomycetes</taxon>
        <taxon>Dipodascales</taxon>
        <taxon>Dipodascales incertae sedis</taxon>
        <taxon>Yarrowia</taxon>
    </lineage>
</organism>
<dbReference type="SMART" id="SM00322">
    <property type="entry name" value="KH"/>
    <property type="match status" value="1"/>
</dbReference>